<dbReference type="GO" id="GO:0035925">
    <property type="term" value="F:mRNA 3'-UTR AU-rich region binding"/>
    <property type="evidence" value="ECO:0007669"/>
    <property type="project" value="TreeGrafter"/>
</dbReference>
<protein>
    <recommendedName>
        <fullName evidence="4">Probable quinone oxidoreductase</fullName>
    </recommendedName>
    <alternativeName>
        <fullName evidence="3">NADPH:quinone reductase</fullName>
    </alternativeName>
</protein>
<evidence type="ECO:0000313" key="6">
    <source>
        <dbReference type="EMBL" id="KAI9638483.1"/>
    </source>
</evidence>
<evidence type="ECO:0000259" key="5">
    <source>
        <dbReference type="SMART" id="SM00829"/>
    </source>
</evidence>
<dbReference type="Pfam" id="PF00107">
    <property type="entry name" value="ADH_zinc_N"/>
    <property type="match status" value="1"/>
</dbReference>
<dbReference type="Gene3D" id="3.90.180.10">
    <property type="entry name" value="Medium-chain alcohol dehydrogenases, catalytic domain"/>
    <property type="match status" value="1"/>
</dbReference>
<dbReference type="InterPro" id="IPR013149">
    <property type="entry name" value="ADH-like_C"/>
</dbReference>
<sequence length="344" mass="36335">MWSQVQIPKTMKAIQASLKTGGLDVLELNEIPVPSPKANEVLIKVQWTGTNYIDTYIRSGLYPRPMPFTLGGGLVGTIASLPSSPPLSTGSLPALELGQTVLSNAAGAFAEYAVAPAHQVAALPKDVDPKDGVHMTIPAFTAMYLVKESYEVTKGDWILVRAAAGGVGLLLCQLVKHYGGNVIGTVSTEAKASEAKAAGADHVLLTTSSSSDNVAEILRITGGKGVQAVYDGVGKDTWEENFEVIRKKGSIVTYGNASGAVPAFEPLKLMAKCVKVSRPTLNVFIEEPEDFARYAGLIFDAVKAGGLKFSIHKVYPFTAEGVAQSQTDITSRGTTGKLLIKVAE</sequence>
<gene>
    <name evidence="6" type="ORF">MKK02DRAFT_23228</name>
</gene>
<dbReference type="AlphaFoldDB" id="A0AA38HBT4"/>
<comment type="caution">
    <text evidence="6">The sequence shown here is derived from an EMBL/GenBank/DDBJ whole genome shotgun (WGS) entry which is preliminary data.</text>
</comment>
<name>A0AA38HBT4_9TREE</name>
<dbReference type="PROSITE" id="PS01162">
    <property type="entry name" value="QOR_ZETA_CRYSTAL"/>
    <property type="match status" value="1"/>
</dbReference>
<feature type="domain" description="Enoyl reductase (ER)" evidence="5">
    <location>
        <begin position="21"/>
        <end position="340"/>
    </location>
</feature>
<keyword evidence="2" id="KW-0560">Oxidoreductase</keyword>
<dbReference type="Pfam" id="PF08240">
    <property type="entry name" value="ADH_N"/>
    <property type="match status" value="1"/>
</dbReference>
<dbReference type="SMART" id="SM00829">
    <property type="entry name" value="PKS_ER"/>
    <property type="match status" value="1"/>
</dbReference>
<dbReference type="GO" id="GO:0005829">
    <property type="term" value="C:cytosol"/>
    <property type="evidence" value="ECO:0007669"/>
    <property type="project" value="TreeGrafter"/>
</dbReference>
<evidence type="ECO:0000256" key="3">
    <source>
        <dbReference type="ARBA" id="ARBA00043088"/>
    </source>
</evidence>
<keyword evidence="7" id="KW-1185">Reference proteome</keyword>
<evidence type="ECO:0000313" key="7">
    <source>
        <dbReference type="Proteomes" id="UP001164286"/>
    </source>
</evidence>
<dbReference type="InterPro" id="IPR011032">
    <property type="entry name" value="GroES-like_sf"/>
</dbReference>
<proteinExistence type="predicted"/>
<dbReference type="SUPFAM" id="SSF50129">
    <property type="entry name" value="GroES-like"/>
    <property type="match status" value="1"/>
</dbReference>
<dbReference type="GO" id="GO:0003960">
    <property type="term" value="F:quinone reductase (NADPH) activity"/>
    <property type="evidence" value="ECO:0007669"/>
    <property type="project" value="InterPro"/>
</dbReference>
<dbReference type="EMBL" id="JAKWFO010000003">
    <property type="protein sequence ID" value="KAI9638483.1"/>
    <property type="molecule type" value="Genomic_DNA"/>
</dbReference>
<dbReference type="InterPro" id="IPR013154">
    <property type="entry name" value="ADH-like_N"/>
</dbReference>
<keyword evidence="1" id="KW-0521">NADP</keyword>
<dbReference type="PANTHER" id="PTHR48106">
    <property type="entry name" value="QUINONE OXIDOREDUCTASE PIG3-RELATED"/>
    <property type="match status" value="1"/>
</dbReference>
<reference evidence="6" key="1">
    <citation type="journal article" date="2022" name="G3 (Bethesda)">
        <title>High quality genome of the basidiomycete yeast Dioszegia hungarica PDD-24b-2 isolated from cloud water.</title>
        <authorList>
            <person name="Jarrige D."/>
            <person name="Haridas S."/>
            <person name="Bleykasten-Grosshans C."/>
            <person name="Joly M."/>
            <person name="Nadalig T."/>
            <person name="Sancelme M."/>
            <person name="Vuilleumier S."/>
            <person name="Grigoriev I.V."/>
            <person name="Amato P."/>
            <person name="Bringel F."/>
        </authorList>
    </citation>
    <scope>NUCLEOTIDE SEQUENCE</scope>
    <source>
        <strain evidence="6">PDD-24b-2</strain>
    </source>
</reference>
<dbReference type="InterPro" id="IPR047618">
    <property type="entry name" value="QOR-like"/>
</dbReference>
<accession>A0AA38HBT4</accession>
<dbReference type="CDD" id="cd05286">
    <property type="entry name" value="QOR2"/>
    <property type="match status" value="1"/>
</dbReference>
<dbReference type="InterPro" id="IPR002364">
    <property type="entry name" value="Quin_OxRdtase/zeta-crystal_CS"/>
</dbReference>
<evidence type="ECO:0000256" key="4">
    <source>
        <dbReference type="ARBA" id="ARBA00070796"/>
    </source>
</evidence>
<dbReference type="InterPro" id="IPR036291">
    <property type="entry name" value="NAD(P)-bd_dom_sf"/>
</dbReference>
<dbReference type="GO" id="GO:0008270">
    <property type="term" value="F:zinc ion binding"/>
    <property type="evidence" value="ECO:0007669"/>
    <property type="project" value="InterPro"/>
</dbReference>
<dbReference type="Proteomes" id="UP001164286">
    <property type="component" value="Unassembled WGS sequence"/>
</dbReference>
<dbReference type="FunFam" id="3.40.50.720:FF:000053">
    <property type="entry name" value="Quinone oxidoreductase 1"/>
    <property type="match status" value="1"/>
</dbReference>
<dbReference type="GO" id="GO:0070402">
    <property type="term" value="F:NADPH binding"/>
    <property type="evidence" value="ECO:0007669"/>
    <property type="project" value="TreeGrafter"/>
</dbReference>
<dbReference type="Gene3D" id="3.40.50.720">
    <property type="entry name" value="NAD(P)-binding Rossmann-like Domain"/>
    <property type="match status" value="1"/>
</dbReference>
<dbReference type="RefSeq" id="XP_052948260.1">
    <property type="nucleotide sequence ID" value="XM_053086690.1"/>
</dbReference>
<evidence type="ECO:0000256" key="1">
    <source>
        <dbReference type="ARBA" id="ARBA00022857"/>
    </source>
</evidence>
<dbReference type="SUPFAM" id="SSF51735">
    <property type="entry name" value="NAD(P)-binding Rossmann-fold domains"/>
    <property type="match status" value="1"/>
</dbReference>
<organism evidence="6 7">
    <name type="scientific">Dioszegia hungarica</name>
    <dbReference type="NCBI Taxonomy" id="4972"/>
    <lineage>
        <taxon>Eukaryota</taxon>
        <taxon>Fungi</taxon>
        <taxon>Dikarya</taxon>
        <taxon>Basidiomycota</taxon>
        <taxon>Agaricomycotina</taxon>
        <taxon>Tremellomycetes</taxon>
        <taxon>Tremellales</taxon>
        <taxon>Bulleribasidiaceae</taxon>
        <taxon>Dioszegia</taxon>
    </lineage>
</organism>
<dbReference type="PANTHER" id="PTHR48106:SF13">
    <property type="entry name" value="QUINONE OXIDOREDUCTASE-RELATED"/>
    <property type="match status" value="1"/>
</dbReference>
<dbReference type="GeneID" id="77725891"/>
<evidence type="ECO:0000256" key="2">
    <source>
        <dbReference type="ARBA" id="ARBA00023002"/>
    </source>
</evidence>
<dbReference type="InterPro" id="IPR020843">
    <property type="entry name" value="ER"/>
</dbReference>